<dbReference type="SUPFAM" id="SSF48403">
    <property type="entry name" value="Ankyrin repeat"/>
    <property type="match status" value="1"/>
</dbReference>
<dbReference type="EMBL" id="LANP01000007">
    <property type="protein sequence ID" value="KJV56656.1"/>
    <property type="molecule type" value="Genomic_DNA"/>
</dbReference>
<dbReference type="STRING" id="1359168.OCHUTO_0371"/>
<dbReference type="RefSeq" id="WP_045797114.1">
    <property type="nucleotide sequence ID" value="NZ_LANP01000007.1"/>
</dbReference>
<evidence type="ECO:0000256" key="1">
    <source>
        <dbReference type="ARBA" id="ARBA00022737"/>
    </source>
</evidence>
<dbReference type="PANTHER" id="PTHR24198:SF165">
    <property type="entry name" value="ANKYRIN REPEAT-CONTAINING PROTEIN-RELATED"/>
    <property type="match status" value="1"/>
</dbReference>
<accession>A0A0F3MLX7</accession>
<organism evidence="4 5">
    <name type="scientific">Orientia chuto str. Dubai</name>
    <dbReference type="NCBI Taxonomy" id="1359168"/>
    <lineage>
        <taxon>Bacteria</taxon>
        <taxon>Pseudomonadati</taxon>
        <taxon>Pseudomonadota</taxon>
        <taxon>Alphaproteobacteria</taxon>
        <taxon>Rickettsiales</taxon>
        <taxon>Rickettsiaceae</taxon>
        <taxon>Rickettsieae</taxon>
        <taxon>Orientia</taxon>
    </lineage>
</organism>
<dbReference type="SMART" id="SM00248">
    <property type="entry name" value="ANK"/>
    <property type="match status" value="2"/>
</dbReference>
<dbReference type="OrthoDB" id="7162150at2"/>
<dbReference type="Gene3D" id="1.25.40.20">
    <property type="entry name" value="Ankyrin repeat-containing domain"/>
    <property type="match status" value="1"/>
</dbReference>
<dbReference type="PATRIC" id="fig|1359168.3.peg.1127"/>
<keyword evidence="5" id="KW-1185">Reference proteome</keyword>
<evidence type="ECO:0000256" key="2">
    <source>
        <dbReference type="ARBA" id="ARBA00023043"/>
    </source>
</evidence>
<evidence type="ECO:0000313" key="5">
    <source>
        <dbReference type="Proteomes" id="UP000033616"/>
    </source>
</evidence>
<protein>
    <submittedName>
        <fullName evidence="4">Ankyrin repeat family protein</fullName>
    </submittedName>
</protein>
<name>A0A0F3MLX7_9RICK</name>
<comment type="caution">
    <text evidence="4">The sequence shown here is derived from an EMBL/GenBank/DDBJ whole genome shotgun (WGS) entry which is preliminary data.</text>
</comment>
<dbReference type="InterPro" id="IPR036770">
    <property type="entry name" value="Ankyrin_rpt-contain_sf"/>
</dbReference>
<keyword evidence="1" id="KW-0677">Repeat</keyword>
<reference evidence="4 5" key="1">
    <citation type="submission" date="2015-02" db="EMBL/GenBank/DDBJ databases">
        <title>Genome Sequencing of Rickettsiales.</title>
        <authorList>
            <person name="Daugherty S.C."/>
            <person name="Su Q."/>
            <person name="Abolude K."/>
            <person name="Beier-Sexton M."/>
            <person name="Carlyon J.A."/>
            <person name="Carter R."/>
            <person name="Day N.P."/>
            <person name="Dumler S.J."/>
            <person name="Dyachenko V."/>
            <person name="Godinez A."/>
            <person name="Kurtti T.J."/>
            <person name="Lichay M."/>
            <person name="Mullins K.E."/>
            <person name="Ott S."/>
            <person name="Pappas-Brown V."/>
            <person name="Paris D.H."/>
            <person name="Patel P."/>
            <person name="Richards A.L."/>
            <person name="Sadzewicz L."/>
            <person name="Sears K."/>
            <person name="Seidman D."/>
            <person name="Sengamalay N."/>
            <person name="Stenos J."/>
            <person name="Tallon L.J."/>
            <person name="Vincent G."/>
            <person name="Fraser C.M."/>
            <person name="Munderloh U."/>
            <person name="Dunning-Hotopp J.C."/>
        </authorList>
    </citation>
    <scope>NUCLEOTIDE SEQUENCE [LARGE SCALE GENOMIC DNA]</scope>
    <source>
        <strain evidence="4 5">Fuller</strain>
    </source>
</reference>
<dbReference type="PROSITE" id="PS50088">
    <property type="entry name" value="ANK_REPEAT"/>
    <property type="match status" value="1"/>
</dbReference>
<dbReference type="Pfam" id="PF12796">
    <property type="entry name" value="Ank_2"/>
    <property type="match status" value="1"/>
</dbReference>
<evidence type="ECO:0000256" key="3">
    <source>
        <dbReference type="PROSITE-ProRule" id="PRU00023"/>
    </source>
</evidence>
<dbReference type="InterPro" id="IPR002110">
    <property type="entry name" value="Ankyrin_rpt"/>
</dbReference>
<sequence>MNNAIIRYIVEAIKFYQFALAWNCMLCYRNDIQQIKRCVKTEISNEEWKLFKFFQKHVSSKELCYHPVFNIKPKNLNLIYNLFDQGKLEKAKALIGGRALWKLAEQAIAKENFSCLKFLLDYQLQCNIAYKFRNEENQSEAKVAAVKFCAGLLGYINMRLNEIDVVTEEPMTSDITFAKMVDYCLTKSEGQIQAMQLDGPVLKTSLHMCIQKNYFEIIKILLQHQADINYCNMSPGSERPLGTPLYIALECNNYELAKILVQHGAVEYLSGRVDSMDKKAGHPQVEALLHAVEFLKNTGFFTENKCLSEKKLNDLLKISDFIQTKCKTLSNFYELIGSVDSKTLLSQLAYEFRLDSRLLCFYIEAVQLEASKLQLLDYYVETSDQHRTEDAGCFCAVMFNSNNDVKLQGDCEDIAN</sequence>
<proteinExistence type="predicted"/>
<feature type="repeat" description="ANK" evidence="3">
    <location>
        <begin position="201"/>
        <end position="233"/>
    </location>
</feature>
<dbReference type="PANTHER" id="PTHR24198">
    <property type="entry name" value="ANKYRIN REPEAT AND PROTEIN KINASE DOMAIN-CONTAINING PROTEIN"/>
    <property type="match status" value="1"/>
</dbReference>
<gene>
    <name evidence="4" type="ORF">OCHUTO_0371</name>
</gene>
<dbReference type="Proteomes" id="UP000033616">
    <property type="component" value="Unassembled WGS sequence"/>
</dbReference>
<keyword evidence="2 3" id="KW-0040">ANK repeat</keyword>
<dbReference type="AlphaFoldDB" id="A0A0F3MLX7"/>
<evidence type="ECO:0000313" key="4">
    <source>
        <dbReference type="EMBL" id="KJV56656.1"/>
    </source>
</evidence>